<proteinExistence type="predicted"/>
<name>A0ACC1RIV6_9HYPO</name>
<dbReference type="EMBL" id="JANRMS010002901">
    <property type="protein sequence ID" value="KAJ3520423.1"/>
    <property type="molecule type" value="Genomic_DNA"/>
</dbReference>
<keyword evidence="2" id="KW-1185">Reference proteome</keyword>
<accession>A0ACC1RIV6</accession>
<comment type="caution">
    <text evidence="1">The sequence shown here is derived from an EMBL/GenBank/DDBJ whole genome shotgun (WGS) entry which is preliminary data.</text>
</comment>
<organism evidence="1 2">
    <name type="scientific">Fusarium decemcellulare</name>
    <dbReference type="NCBI Taxonomy" id="57161"/>
    <lineage>
        <taxon>Eukaryota</taxon>
        <taxon>Fungi</taxon>
        <taxon>Dikarya</taxon>
        <taxon>Ascomycota</taxon>
        <taxon>Pezizomycotina</taxon>
        <taxon>Sordariomycetes</taxon>
        <taxon>Hypocreomycetidae</taxon>
        <taxon>Hypocreales</taxon>
        <taxon>Nectriaceae</taxon>
        <taxon>Fusarium</taxon>
        <taxon>Fusarium decemcellulare species complex</taxon>
    </lineage>
</organism>
<dbReference type="Proteomes" id="UP001148629">
    <property type="component" value="Unassembled WGS sequence"/>
</dbReference>
<sequence>MSAFPGTRGASGATYDSLPSRYDDDDNLPYDSHSPPLRYDNHSPLPRYDADSPTSRYDDDMEYRQQTQYQQQTEYQQQTGYQQQTTEYHQQTQHQQQPPYYEDPAWPQQTPREEKKVAGQDVYVFGDHQAQSPGRGEREKGDYRPIPLRWHFISALIIILAGLMGVMIYAVRSLNNTDNTATFGSSDTTSSLASSVASGAPEKRYIIVPDNRRASP</sequence>
<gene>
    <name evidence="1" type="ORF">NM208_g13712</name>
</gene>
<evidence type="ECO:0000313" key="2">
    <source>
        <dbReference type="Proteomes" id="UP001148629"/>
    </source>
</evidence>
<evidence type="ECO:0000313" key="1">
    <source>
        <dbReference type="EMBL" id="KAJ3520423.1"/>
    </source>
</evidence>
<protein>
    <submittedName>
        <fullName evidence="1">Uncharacterized protein</fullName>
    </submittedName>
</protein>
<reference evidence="1" key="1">
    <citation type="submission" date="2022-08" db="EMBL/GenBank/DDBJ databases">
        <title>Genome Sequence of Fusarium decemcellulare.</title>
        <authorList>
            <person name="Buettner E."/>
        </authorList>
    </citation>
    <scope>NUCLEOTIDE SEQUENCE</scope>
    <source>
        <strain evidence="1">Babe19</strain>
    </source>
</reference>